<evidence type="ECO:0000259" key="6">
    <source>
        <dbReference type="Pfam" id="PF01699"/>
    </source>
</evidence>
<keyword evidence="4 5" id="KW-0472">Membrane</keyword>
<proteinExistence type="predicted"/>
<name>A0A9D7K447_9PROT</name>
<reference evidence="7" key="1">
    <citation type="submission" date="2020-10" db="EMBL/GenBank/DDBJ databases">
        <title>Connecting structure to function with the recovery of over 1000 high-quality activated sludge metagenome-assembled genomes encoding full-length rRNA genes using long-read sequencing.</title>
        <authorList>
            <person name="Singleton C.M."/>
            <person name="Petriglieri F."/>
            <person name="Kristensen J.M."/>
            <person name="Kirkegaard R.H."/>
            <person name="Michaelsen T.Y."/>
            <person name="Andersen M.H."/>
            <person name="Karst S.M."/>
            <person name="Dueholm M.S."/>
            <person name="Nielsen P.H."/>
            <person name="Albertsen M."/>
        </authorList>
    </citation>
    <scope>NUCLEOTIDE SEQUENCE</scope>
    <source>
        <strain evidence="7">Hirt_18-Q3-R61-65_BATAC.395</strain>
    </source>
</reference>
<comment type="caution">
    <text evidence="7">The sequence shown here is derived from an EMBL/GenBank/DDBJ whole genome shotgun (WGS) entry which is preliminary data.</text>
</comment>
<feature type="transmembrane region" description="Helical" evidence="5">
    <location>
        <begin position="138"/>
        <end position="158"/>
    </location>
</feature>
<feature type="transmembrane region" description="Helical" evidence="5">
    <location>
        <begin position="164"/>
        <end position="186"/>
    </location>
</feature>
<evidence type="ECO:0000313" key="7">
    <source>
        <dbReference type="EMBL" id="MBK8524282.1"/>
    </source>
</evidence>
<dbReference type="GO" id="GO:0005262">
    <property type="term" value="F:calcium channel activity"/>
    <property type="evidence" value="ECO:0007669"/>
    <property type="project" value="TreeGrafter"/>
</dbReference>
<dbReference type="PANTHER" id="PTHR10846:SF8">
    <property type="entry name" value="INNER MEMBRANE PROTEIN YRBG"/>
    <property type="match status" value="1"/>
</dbReference>
<keyword evidence="3 5" id="KW-1133">Transmembrane helix</keyword>
<gene>
    <name evidence="7" type="ORF">IPL58_09245</name>
</gene>
<evidence type="ECO:0000256" key="5">
    <source>
        <dbReference type="SAM" id="Phobius"/>
    </source>
</evidence>
<evidence type="ECO:0000256" key="4">
    <source>
        <dbReference type="ARBA" id="ARBA00023136"/>
    </source>
</evidence>
<comment type="subcellular location">
    <subcellularLocation>
        <location evidence="1">Membrane</location>
        <topology evidence="1">Multi-pass membrane protein</topology>
    </subcellularLocation>
</comment>
<dbReference type="Gene3D" id="1.20.1420.30">
    <property type="entry name" value="NCX, central ion-binding region"/>
    <property type="match status" value="1"/>
</dbReference>
<dbReference type="GO" id="GO:0008273">
    <property type="term" value="F:calcium, potassium:sodium antiporter activity"/>
    <property type="evidence" value="ECO:0007669"/>
    <property type="project" value="TreeGrafter"/>
</dbReference>
<evidence type="ECO:0000256" key="3">
    <source>
        <dbReference type="ARBA" id="ARBA00022989"/>
    </source>
</evidence>
<feature type="transmembrane region" description="Helical" evidence="5">
    <location>
        <begin position="75"/>
        <end position="102"/>
    </location>
</feature>
<keyword evidence="2 5" id="KW-0812">Transmembrane</keyword>
<feature type="domain" description="Sodium/calcium exchanger membrane region" evidence="6">
    <location>
        <begin position="74"/>
        <end position="211"/>
    </location>
</feature>
<dbReference type="Pfam" id="PF01699">
    <property type="entry name" value="Na_Ca_ex"/>
    <property type="match status" value="1"/>
</dbReference>
<accession>A0A9D7K447</accession>
<dbReference type="EMBL" id="JADJUC010000008">
    <property type="protein sequence ID" value="MBK8524282.1"/>
    <property type="molecule type" value="Genomic_DNA"/>
</dbReference>
<sequence>MQASRQDFSRDFYLALAVPVLTFLVMVDGRIERPEALVLLVVFLTWLVWTVRSALRQRALAVEVDATELSAGKSLLLGVLGLGALVAAGRLFVSGATGIAAALDVDTYVIGVLLVAIGTSLPELVTVILSRLRGHDDVGVGTLIGSNLFNGLAIVGVAGTVHPIAAPLAEVAVTLACGIIALLLLLPNRRGQIVRGRGVLLLILYAGFVWATLDS</sequence>
<dbReference type="InterPro" id="IPR004837">
    <property type="entry name" value="NaCa_Exmemb"/>
</dbReference>
<evidence type="ECO:0000256" key="1">
    <source>
        <dbReference type="ARBA" id="ARBA00004141"/>
    </source>
</evidence>
<dbReference type="GO" id="GO:0006874">
    <property type="term" value="P:intracellular calcium ion homeostasis"/>
    <property type="evidence" value="ECO:0007669"/>
    <property type="project" value="TreeGrafter"/>
</dbReference>
<organism evidence="7 8">
    <name type="scientific">Candidatus Proximibacter danicus</name>
    <dbReference type="NCBI Taxonomy" id="2954365"/>
    <lineage>
        <taxon>Bacteria</taxon>
        <taxon>Pseudomonadati</taxon>
        <taxon>Pseudomonadota</taxon>
        <taxon>Betaproteobacteria</taxon>
        <taxon>Candidatus Proximibacter</taxon>
    </lineage>
</organism>
<dbReference type="Proteomes" id="UP000886689">
    <property type="component" value="Unassembled WGS sequence"/>
</dbReference>
<evidence type="ECO:0000313" key="8">
    <source>
        <dbReference type="Proteomes" id="UP000886689"/>
    </source>
</evidence>
<dbReference type="InterPro" id="IPR044880">
    <property type="entry name" value="NCX_ion-bd_dom_sf"/>
</dbReference>
<dbReference type="GO" id="GO:0005886">
    <property type="term" value="C:plasma membrane"/>
    <property type="evidence" value="ECO:0007669"/>
    <property type="project" value="TreeGrafter"/>
</dbReference>
<protein>
    <submittedName>
        <fullName evidence="7">Sodium:calcium antiporter</fullName>
    </submittedName>
</protein>
<dbReference type="InterPro" id="IPR004481">
    <property type="entry name" value="K/Na/Ca-exchanger"/>
</dbReference>
<feature type="transmembrane region" description="Helical" evidence="5">
    <location>
        <begin position="198"/>
        <end position="213"/>
    </location>
</feature>
<dbReference type="AlphaFoldDB" id="A0A9D7K447"/>
<dbReference type="PANTHER" id="PTHR10846">
    <property type="entry name" value="SODIUM/POTASSIUM/CALCIUM EXCHANGER"/>
    <property type="match status" value="1"/>
</dbReference>
<feature type="transmembrane region" description="Helical" evidence="5">
    <location>
        <begin position="12"/>
        <end position="31"/>
    </location>
</feature>
<feature type="transmembrane region" description="Helical" evidence="5">
    <location>
        <begin position="37"/>
        <end position="55"/>
    </location>
</feature>
<evidence type="ECO:0000256" key="2">
    <source>
        <dbReference type="ARBA" id="ARBA00022692"/>
    </source>
</evidence>
<feature type="transmembrane region" description="Helical" evidence="5">
    <location>
        <begin position="108"/>
        <end position="129"/>
    </location>
</feature>